<evidence type="ECO:0000256" key="1">
    <source>
        <dbReference type="SAM" id="MobiDB-lite"/>
    </source>
</evidence>
<dbReference type="PANTHER" id="PTHR36749:SF1">
    <property type="entry name" value="F7O18.3 PROTEIN"/>
    <property type="match status" value="1"/>
</dbReference>
<dbReference type="EMBL" id="HBGU01057479">
    <property type="protein sequence ID" value="CAD9508995.1"/>
    <property type="molecule type" value="Transcribed_RNA"/>
</dbReference>
<dbReference type="AlphaFoldDB" id="A0A7S2I5J5"/>
<accession>A0A7S2I5J5</accession>
<organism evidence="2">
    <name type="scientific">Haptolina brevifila</name>
    <dbReference type="NCBI Taxonomy" id="156173"/>
    <lineage>
        <taxon>Eukaryota</taxon>
        <taxon>Haptista</taxon>
        <taxon>Haptophyta</taxon>
        <taxon>Prymnesiophyceae</taxon>
        <taxon>Prymnesiales</taxon>
        <taxon>Prymnesiaceae</taxon>
        <taxon>Haptolina</taxon>
    </lineage>
</organism>
<feature type="compositionally biased region" description="Basic and acidic residues" evidence="1">
    <location>
        <begin position="191"/>
        <end position="210"/>
    </location>
</feature>
<proteinExistence type="predicted"/>
<name>A0A7S2I5J5_9EUKA</name>
<protein>
    <submittedName>
        <fullName evidence="2">Uncharacterized protein</fullName>
    </submittedName>
</protein>
<feature type="region of interest" description="Disordered" evidence="1">
    <location>
        <begin position="191"/>
        <end position="231"/>
    </location>
</feature>
<evidence type="ECO:0000313" key="2">
    <source>
        <dbReference type="EMBL" id="CAD9508995.1"/>
    </source>
</evidence>
<reference evidence="2" key="1">
    <citation type="submission" date="2021-01" db="EMBL/GenBank/DDBJ databases">
        <authorList>
            <person name="Corre E."/>
            <person name="Pelletier E."/>
            <person name="Niang G."/>
            <person name="Scheremetjew M."/>
            <person name="Finn R."/>
            <person name="Kale V."/>
            <person name="Holt S."/>
            <person name="Cochrane G."/>
            <person name="Meng A."/>
            <person name="Brown T."/>
            <person name="Cohen L."/>
        </authorList>
    </citation>
    <scope>NUCLEOTIDE SEQUENCE</scope>
    <source>
        <strain evidence="2">UTEX LB 985</strain>
    </source>
</reference>
<dbReference type="PANTHER" id="PTHR36749">
    <property type="entry name" value="F7O18.3 PROTEIN"/>
    <property type="match status" value="1"/>
</dbReference>
<gene>
    <name evidence="2" type="ORF">CBRE1094_LOCUS31250</name>
</gene>
<sequence length="231" mass="25950">MAYALLSSGRVTRANAGAFMSVLEAAMTDPHRLRDSTYRVGYRKLYNAAITRAALFPESAQPTLRIWQLQVLTQIELYTDDTFQFNRAAKQVQESLKGLPCIYPALEPSGAVHLPEAERAVWATALFDCLGAAMAHHKYPWAKTTCDMLVKAAVDRRQNFDDEQQSELQVWNAKCKGQKIVRQQEYASMRKDQTSFERNEDHWRTADISKGDGGGSQAGGLDNWCAKQSNN</sequence>